<accession>A0ACB8S5W9</accession>
<evidence type="ECO:0000313" key="1">
    <source>
        <dbReference type="EMBL" id="KAI0051969.1"/>
    </source>
</evidence>
<gene>
    <name evidence="1" type="ORF">FA95DRAFT_1569588</name>
</gene>
<organism evidence="1 2">
    <name type="scientific">Auriscalpium vulgare</name>
    <dbReference type="NCBI Taxonomy" id="40419"/>
    <lineage>
        <taxon>Eukaryota</taxon>
        <taxon>Fungi</taxon>
        <taxon>Dikarya</taxon>
        <taxon>Basidiomycota</taxon>
        <taxon>Agaricomycotina</taxon>
        <taxon>Agaricomycetes</taxon>
        <taxon>Russulales</taxon>
        <taxon>Auriscalpiaceae</taxon>
        <taxon>Auriscalpium</taxon>
    </lineage>
</organism>
<comment type="caution">
    <text evidence="1">The sequence shown here is derived from an EMBL/GenBank/DDBJ whole genome shotgun (WGS) entry which is preliminary data.</text>
</comment>
<keyword evidence="2" id="KW-1185">Reference proteome</keyword>
<protein>
    <submittedName>
        <fullName evidence="1">Uncharacterized protein</fullName>
    </submittedName>
</protein>
<reference evidence="1" key="1">
    <citation type="submission" date="2021-02" db="EMBL/GenBank/DDBJ databases">
        <authorList>
            <consortium name="DOE Joint Genome Institute"/>
            <person name="Ahrendt S."/>
            <person name="Looney B.P."/>
            <person name="Miyauchi S."/>
            <person name="Morin E."/>
            <person name="Drula E."/>
            <person name="Courty P.E."/>
            <person name="Chicoki N."/>
            <person name="Fauchery L."/>
            <person name="Kohler A."/>
            <person name="Kuo A."/>
            <person name="Labutti K."/>
            <person name="Pangilinan J."/>
            <person name="Lipzen A."/>
            <person name="Riley R."/>
            <person name="Andreopoulos W."/>
            <person name="He G."/>
            <person name="Johnson J."/>
            <person name="Barry K.W."/>
            <person name="Grigoriev I.V."/>
            <person name="Nagy L."/>
            <person name="Hibbett D."/>
            <person name="Henrissat B."/>
            <person name="Matheny P.B."/>
            <person name="Labbe J."/>
            <person name="Martin F."/>
        </authorList>
    </citation>
    <scope>NUCLEOTIDE SEQUENCE</scope>
    <source>
        <strain evidence="1">FP105234-sp</strain>
    </source>
</reference>
<evidence type="ECO:0000313" key="2">
    <source>
        <dbReference type="Proteomes" id="UP000814033"/>
    </source>
</evidence>
<proteinExistence type="predicted"/>
<dbReference type="EMBL" id="MU275848">
    <property type="protein sequence ID" value="KAI0051969.1"/>
    <property type="molecule type" value="Genomic_DNA"/>
</dbReference>
<dbReference type="Proteomes" id="UP000814033">
    <property type="component" value="Unassembled WGS sequence"/>
</dbReference>
<name>A0ACB8S5W9_9AGAM</name>
<sequence>MPRRRGRGKPSAAAVEVRPPPAILPDAGDGNTGAKELETMPSASIHESRRRRRGRNKTDKDKSAAAAAHLPLSMPDTPSGGFLSQKLATMQRPQTRENADPSTTAPGNAACIRQHTADRHDAALDTPRQKTTRRNDAPRQPQGSSCARPLPETKHPNLSSNTPNKNSESREGPSMAARGLDVHAKPWEPTERMLMQREYDQDMVREEVGQYLDRYQGVDEHRRAQQIALTLCLTTWDGGAVERRKCRPDRVVTGLIGEDLGGKCGEMDEMCKRKICHSDIYMKL</sequence>
<reference evidence="1" key="2">
    <citation type="journal article" date="2022" name="New Phytol.">
        <title>Evolutionary transition to the ectomycorrhizal habit in the genomes of a hyperdiverse lineage of mushroom-forming fungi.</title>
        <authorList>
            <person name="Looney B."/>
            <person name="Miyauchi S."/>
            <person name="Morin E."/>
            <person name="Drula E."/>
            <person name="Courty P.E."/>
            <person name="Kohler A."/>
            <person name="Kuo A."/>
            <person name="LaButti K."/>
            <person name="Pangilinan J."/>
            <person name="Lipzen A."/>
            <person name="Riley R."/>
            <person name="Andreopoulos W."/>
            <person name="He G."/>
            <person name="Johnson J."/>
            <person name="Nolan M."/>
            <person name="Tritt A."/>
            <person name="Barry K.W."/>
            <person name="Grigoriev I.V."/>
            <person name="Nagy L.G."/>
            <person name="Hibbett D."/>
            <person name="Henrissat B."/>
            <person name="Matheny P.B."/>
            <person name="Labbe J."/>
            <person name="Martin F.M."/>
        </authorList>
    </citation>
    <scope>NUCLEOTIDE SEQUENCE</scope>
    <source>
        <strain evidence="1">FP105234-sp</strain>
    </source>
</reference>